<name>A0A1B7MJ24_9AGAM</name>
<dbReference type="Proteomes" id="UP000092154">
    <property type="component" value="Unassembled WGS sequence"/>
</dbReference>
<sequence>MPIVSSTGILLLPPHDSERREDPTVVTVRPNGQLSITSLDHPSVPGENSFDPEGDRTQFSSVLISATGVQTISATGNGIISSSLRSAISVTTTFSNSFSSLTVTIILSNSTSTNSSLSAPTALASPVIVNTTKAQFSTSGNGSPFTPTALASSVFQQLIICTDNTRLSHEHHQGSLIRRVLRRDHPRRGLHHHLRPGILSTAGSLACRSAECGG</sequence>
<feature type="region of interest" description="Disordered" evidence="1">
    <location>
        <begin position="1"/>
        <end position="22"/>
    </location>
</feature>
<proteinExistence type="predicted"/>
<dbReference type="STRING" id="1314800.A0A1B7MJ24"/>
<protein>
    <submittedName>
        <fullName evidence="2">Uncharacterized protein</fullName>
    </submittedName>
</protein>
<organism evidence="2 3">
    <name type="scientific">Rhizopogon vinicolor AM-OR11-026</name>
    <dbReference type="NCBI Taxonomy" id="1314800"/>
    <lineage>
        <taxon>Eukaryota</taxon>
        <taxon>Fungi</taxon>
        <taxon>Dikarya</taxon>
        <taxon>Basidiomycota</taxon>
        <taxon>Agaricomycotina</taxon>
        <taxon>Agaricomycetes</taxon>
        <taxon>Agaricomycetidae</taxon>
        <taxon>Boletales</taxon>
        <taxon>Suillineae</taxon>
        <taxon>Rhizopogonaceae</taxon>
        <taxon>Rhizopogon</taxon>
    </lineage>
</organism>
<gene>
    <name evidence="2" type="ORF">K503DRAFT_805101</name>
</gene>
<accession>A0A1B7MJ24</accession>
<dbReference type="InParanoid" id="A0A1B7MJ24"/>
<evidence type="ECO:0000256" key="1">
    <source>
        <dbReference type="SAM" id="MobiDB-lite"/>
    </source>
</evidence>
<evidence type="ECO:0000313" key="3">
    <source>
        <dbReference type="Proteomes" id="UP000092154"/>
    </source>
</evidence>
<dbReference type="AlphaFoldDB" id="A0A1B7MJ24"/>
<keyword evidence="3" id="KW-1185">Reference proteome</keyword>
<reference evidence="2 3" key="1">
    <citation type="submission" date="2016-06" db="EMBL/GenBank/DDBJ databases">
        <title>Comparative genomics of the ectomycorrhizal sister species Rhizopogon vinicolor and Rhizopogon vesiculosus (Basidiomycota: Boletales) reveals a divergence of the mating type B locus.</title>
        <authorList>
            <consortium name="DOE Joint Genome Institute"/>
            <person name="Mujic A.B."/>
            <person name="Kuo A."/>
            <person name="Tritt A."/>
            <person name="Lipzen A."/>
            <person name="Chen C."/>
            <person name="Johnson J."/>
            <person name="Sharma A."/>
            <person name="Barry K."/>
            <person name="Grigoriev I.V."/>
            <person name="Spatafora J.W."/>
        </authorList>
    </citation>
    <scope>NUCLEOTIDE SEQUENCE [LARGE SCALE GENOMIC DNA]</scope>
    <source>
        <strain evidence="2 3">AM-OR11-026</strain>
    </source>
</reference>
<dbReference type="EMBL" id="KV448966">
    <property type="protein sequence ID" value="OAX32592.1"/>
    <property type="molecule type" value="Genomic_DNA"/>
</dbReference>
<evidence type="ECO:0000313" key="2">
    <source>
        <dbReference type="EMBL" id="OAX32592.1"/>
    </source>
</evidence>